<dbReference type="EMBL" id="CP015098">
    <property type="protein sequence ID" value="AMW12988.1"/>
    <property type="molecule type" value="Genomic_DNA"/>
</dbReference>
<keyword evidence="1" id="KW-0732">Signal</keyword>
<name>A0A143C6F2_9ACTN</name>
<organism evidence="2 3">
    <name type="scientific">Streptomyces qaidamensis</name>
    <dbReference type="NCBI Taxonomy" id="1783515"/>
    <lineage>
        <taxon>Bacteria</taxon>
        <taxon>Bacillati</taxon>
        <taxon>Actinomycetota</taxon>
        <taxon>Actinomycetes</taxon>
        <taxon>Kitasatosporales</taxon>
        <taxon>Streptomycetaceae</taxon>
        <taxon>Streptomyces</taxon>
        <taxon>Streptomyces aurantiacus group</taxon>
    </lineage>
</organism>
<gene>
    <name evidence="2" type="ORF">A4E84_27950</name>
</gene>
<accession>A0A143C6F2</accession>
<keyword evidence="3" id="KW-1185">Reference proteome</keyword>
<reference evidence="3" key="1">
    <citation type="submission" date="2016-04" db="EMBL/GenBank/DDBJ databases">
        <authorList>
            <person name="Zhang B."/>
        </authorList>
    </citation>
    <scope>NUCLEOTIDE SEQUENCE [LARGE SCALE GENOMIC DNA]</scope>
    <source>
        <strain evidence="3">S10</strain>
    </source>
</reference>
<dbReference type="STRING" id="1783515.A4E84_27950"/>
<feature type="signal peptide" evidence="1">
    <location>
        <begin position="1"/>
        <end position="27"/>
    </location>
</feature>
<dbReference type="AlphaFoldDB" id="A0A143C6F2"/>
<evidence type="ECO:0000313" key="2">
    <source>
        <dbReference type="EMBL" id="AMW12988.1"/>
    </source>
</evidence>
<dbReference type="Proteomes" id="UP000076096">
    <property type="component" value="Chromosome"/>
</dbReference>
<dbReference type="RefSeq" id="WP_062929182.1">
    <property type="nucleotide sequence ID" value="NZ_CP015098.1"/>
</dbReference>
<sequence>MSHLVKRAAVVGAALAAVFTMAPNAQALDGDHHNLYSPSACDDHWRSAFSFHIFFNSNLKGSYRNIGYSVYDFGSLKAGAGDPNHYPLRFCQMGASAPWPGSNQKIKNNAASARNDHYKYIGRVYYRSGYKGAQDVLSPNETIGKFSKVYNENASFKWTSS</sequence>
<proteinExistence type="predicted"/>
<protein>
    <recommendedName>
        <fullName evidence="4">Peptidase M23</fullName>
    </recommendedName>
</protein>
<feature type="chain" id="PRO_5007507319" description="Peptidase M23" evidence="1">
    <location>
        <begin position="28"/>
        <end position="161"/>
    </location>
</feature>
<dbReference type="KEGG" id="stsi:A4E84_27950"/>
<evidence type="ECO:0000313" key="3">
    <source>
        <dbReference type="Proteomes" id="UP000076096"/>
    </source>
</evidence>
<evidence type="ECO:0008006" key="4">
    <source>
        <dbReference type="Google" id="ProtNLM"/>
    </source>
</evidence>
<evidence type="ECO:0000256" key="1">
    <source>
        <dbReference type="SAM" id="SignalP"/>
    </source>
</evidence>